<dbReference type="GO" id="GO:0003677">
    <property type="term" value="F:DNA binding"/>
    <property type="evidence" value="ECO:0007669"/>
    <property type="project" value="UniProtKB-KW"/>
</dbReference>
<feature type="binding site" evidence="10">
    <location>
        <begin position="22"/>
        <end position="29"/>
    </location>
    <ligand>
        <name>ATP</name>
        <dbReference type="ChEBI" id="CHEBI:30616"/>
    </ligand>
</feature>
<dbReference type="GO" id="GO:0016887">
    <property type="term" value="F:ATP hydrolysis activity"/>
    <property type="evidence" value="ECO:0007669"/>
    <property type="project" value="RHEA"/>
</dbReference>
<dbReference type="InterPro" id="IPR013986">
    <property type="entry name" value="DExx_box_DNA_helicase_dom_sf"/>
</dbReference>
<dbReference type="Gene3D" id="1.10.10.160">
    <property type="match status" value="1"/>
</dbReference>
<sequence length="260" mass="29813">MRLNPSQQQAVEFVTGPCLVLAGAGSGKTRVITNKIAHLIHHCGYQARHIAAVTFTNKAAREMKERVSQTLGRKEARGLMISTFHTLGLEIIKREYKALEMKSNFSLFDDQDQLALLKELTEKWLENDKTLVAQLISTISNWKNDLVDPQRAAELARSERDKLFAHCYGLYHAHMRACNVLDFDDLILLPTLLLQRNEEVRERWQNRLRYLLVDEYQDTNTSQYELVKLLVATAPALPWWATMTSRSTPGAARGRRTWCC</sequence>
<evidence type="ECO:0000259" key="11">
    <source>
        <dbReference type="PROSITE" id="PS51198"/>
    </source>
</evidence>
<evidence type="ECO:0000256" key="3">
    <source>
        <dbReference type="ARBA" id="ARBA00022806"/>
    </source>
</evidence>
<evidence type="ECO:0000256" key="4">
    <source>
        <dbReference type="ARBA" id="ARBA00022840"/>
    </source>
</evidence>
<evidence type="ECO:0000256" key="10">
    <source>
        <dbReference type="PROSITE-ProRule" id="PRU00560"/>
    </source>
</evidence>
<keyword evidence="6" id="KW-0413">Isomerase</keyword>
<dbReference type="PROSITE" id="PS51198">
    <property type="entry name" value="UVRD_HELICASE_ATP_BIND"/>
    <property type="match status" value="1"/>
</dbReference>
<comment type="catalytic activity">
    <reaction evidence="7">
        <text>Couples ATP hydrolysis with the unwinding of duplex DNA by translocating in the 3'-5' direction.</text>
        <dbReference type="EC" id="5.6.2.4"/>
    </reaction>
</comment>
<evidence type="ECO:0000313" key="13">
    <source>
        <dbReference type="Proteomes" id="UP000307968"/>
    </source>
</evidence>
<evidence type="ECO:0000256" key="1">
    <source>
        <dbReference type="ARBA" id="ARBA00022741"/>
    </source>
</evidence>
<dbReference type="PANTHER" id="PTHR11070">
    <property type="entry name" value="UVRD / RECB / PCRA DNA HELICASE FAMILY MEMBER"/>
    <property type="match status" value="1"/>
</dbReference>
<dbReference type="Pfam" id="PF00580">
    <property type="entry name" value="UvrD-helicase"/>
    <property type="match status" value="1"/>
</dbReference>
<evidence type="ECO:0000256" key="7">
    <source>
        <dbReference type="ARBA" id="ARBA00034617"/>
    </source>
</evidence>
<comment type="catalytic activity">
    <reaction evidence="9">
        <text>ATP + H2O = ADP + phosphate + H(+)</text>
        <dbReference type="Rhea" id="RHEA:13065"/>
        <dbReference type="ChEBI" id="CHEBI:15377"/>
        <dbReference type="ChEBI" id="CHEBI:15378"/>
        <dbReference type="ChEBI" id="CHEBI:30616"/>
        <dbReference type="ChEBI" id="CHEBI:43474"/>
        <dbReference type="ChEBI" id="CHEBI:456216"/>
        <dbReference type="EC" id="5.6.2.4"/>
    </reaction>
</comment>
<keyword evidence="2 10" id="KW-0378">Hydrolase</keyword>
<proteinExistence type="predicted"/>
<gene>
    <name evidence="12" type="primary">rep_1</name>
    <name evidence="12" type="ORF">NCTC12971_00182</name>
</gene>
<evidence type="ECO:0000256" key="6">
    <source>
        <dbReference type="ARBA" id="ARBA00023235"/>
    </source>
</evidence>
<dbReference type="FunFam" id="1.10.10.160:FF:000001">
    <property type="entry name" value="ATP-dependent DNA helicase"/>
    <property type="match status" value="1"/>
</dbReference>
<dbReference type="CDD" id="cd17932">
    <property type="entry name" value="DEXQc_UvrD"/>
    <property type="match status" value="1"/>
</dbReference>
<dbReference type="SUPFAM" id="SSF52540">
    <property type="entry name" value="P-loop containing nucleoside triphosphate hydrolases"/>
    <property type="match status" value="1"/>
</dbReference>
<keyword evidence="1 10" id="KW-0547">Nucleotide-binding</keyword>
<dbReference type="InterPro" id="IPR014016">
    <property type="entry name" value="UvrD-like_ATP-bd"/>
</dbReference>
<evidence type="ECO:0000313" key="12">
    <source>
        <dbReference type="EMBL" id="VTP59755.1"/>
    </source>
</evidence>
<dbReference type="GO" id="GO:0005829">
    <property type="term" value="C:cytosol"/>
    <property type="evidence" value="ECO:0007669"/>
    <property type="project" value="TreeGrafter"/>
</dbReference>
<organism evidence="12 13">
    <name type="scientific">Serratia rubidaea</name>
    <name type="common">Serratia marinorubra</name>
    <dbReference type="NCBI Taxonomy" id="61652"/>
    <lineage>
        <taxon>Bacteria</taxon>
        <taxon>Pseudomonadati</taxon>
        <taxon>Pseudomonadota</taxon>
        <taxon>Gammaproteobacteria</taxon>
        <taxon>Enterobacterales</taxon>
        <taxon>Yersiniaceae</taxon>
        <taxon>Serratia</taxon>
    </lineage>
</organism>
<protein>
    <recommendedName>
        <fullName evidence="8">DNA 3'-5' helicase</fullName>
        <ecNumber evidence="8">5.6.2.4</ecNumber>
    </recommendedName>
</protein>
<keyword evidence="4 10" id="KW-0067">ATP-binding</keyword>
<dbReference type="PANTHER" id="PTHR11070:SF64">
    <property type="entry name" value="ATP-DEPENDENT DNA HELICASE REP"/>
    <property type="match status" value="1"/>
</dbReference>
<evidence type="ECO:0000256" key="2">
    <source>
        <dbReference type="ARBA" id="ARBA00022801"/>
    </source>
</evidence>
<dbReference type="InterPro" id="IPR027417">
    <property type="entry name" value="P-loop_NTPase"/>
</dbReference>
<name>A0A4U9H8C7_SERRU</name>
<evidence type="ECO:0000256" key="9">
    <source>
        <dbReference type="ARBA" id="ARBA00048988"/>
    </source>
</evidence>
<feature type="domain" description="UvrD-like helicase ATP-binding" evidence="11">
    <location>
        <begin position="1"/>
        <end position="260"/>
    </location>
</feature>
<accession>A0A4U9H8C7</accession>
<dbReference type="EC" id="5.6.2.4" evidence="8"/>
<evidence type="ECO:0000256" key="8">
    <source>
        <dbReference type="ARBA" id="ARBA00034808"/>
    </source>
</evidence>
<dbReference type="GO" id="GO:0032991">
    <property type="term" value="C:protein-containing complex"/>
    <property type="evidence" value="ECO:0007669"/>
    <property type="project" value="UniProtKB-ARBA"/>
</dbReference>
<dbReference type="GO" id="GO:0043138">
    <property type="term" value="F:3'-5' DNA helicase activity"/>
    <property type="evidence" value="ECO:0007669"/>
    <property type="project" value="UniProtKB-EC"/>
</dbReference>
<keyword evidence="5" id="KW-0238">DNA-binding</keyword>
<dbReference type="AlphaFoldDB" id="A0A4U9H8C7"/>
<dbReference type="GO" id="GO:0000725">
    <property type="term" value="P:recombinational repair"/>
    <property type="evidence" value="ECO:0007669"/>
    <property type="project" value="TreeGrafter"/>
</dbReference>
<evidence type="ECO:0000256" key="5">
    <source>
        <dbReference type="ARBA" id="ARBA00023125"/>
    </source>
</evidence>
<keyword evidence="3 10" id="KW-0347">Helicase</keyword>
<dbReference type="GO" id="GO:0005524">
    <property type="term" value="F:ATP binding"/>
    <property type="evidence" value="ECO:0007669"/>
    <property type="project" value="UniProtKB-UniRule"/>
</dbReference>
<dbReference type="Proteomes" id="UP000307968">
    <property type="component" value="Chromosome"/>
</dbReference>
<dbReference type="GO" id="GO:0009314">
    <property type="term" value="P:response to radiation"/>
    <property type="evidence" value="ECO:0007669"/>
    <property type="project" value="UniProtKB-ARBA"/>
</dbReference>
<reference evidence="12 13" key="1">
    <citation type="submission" date="2019-05" db="EMBL/GenBank/DDBJ databases">
        <authorList>
            <consortium name="Pathogen Informatics"/>
        </authorList>
    </citation>
    <scope>NUCLEOTIDE SEQUENCE [LARGE SCALE GENOMIC DNA]</scope>
    <source>
        <strain evidence="12 13">NCTC12971</strain>
    </source>
</reference>
<dbReference type="InterPro" id="IPR000212">
    <property type="entry name" value="DNA_helicase_UvrD/REP"/>
</dbReference>
<dbReference type="EMBL" id="LR590463">
    <property type="protein sequence ID" value="VTP59755.1"/>
    <property type="molecule type" value="Genomic_DNA"/>
</dbReference>
<dbReference type="Gene3D" id="3.40.50.300">
    <property type="entry name" value="P-loop containing nucleotide triphosphate hydrolases"/>
    <property type="match status" value="1"/>
</dbReference>